<feature type="region of interest" description="Disordered" evidence="3">
    <location>
        <begin position="538"/>
        <end position="557"/>
    </location>
</feature>
<keyword evidence="2" id="KW-0175">Coiled coil</keyword>
<dbReference type="GO" id="GO:0016197">
    <property type="term" value="P:endosomal transport"/>
    <property type="evidence" value="ECO:0007669"/>
    <property type="project" value="TreeGrafter"/>
</dbReference>
<evidence type="ECO:0000256" key="1">
    <source>
        <dbReference type="ARBA" id="ARBA00022837"/>
    </source>
</evidence>
<feature type="compositionally biased region" description="Pro residues" evidence="3">
    <location>
        <begin position="448"/>
        <end position="462"/>
    </location>
</feature>
<feature type="compositionally biased region" description="Polar residues" evidence="3">
    <location>
        <begin position="187"/>
        <end position="201"/>
    </location>
</feature>
<proteinExistence type="predicted"/>
<dbReference type="InterPro" id="IPR011992">
    <property type="entry name" value="EF-hand-dom_pair"/>
</dbReference>
<dbReference type="Gene3D" id="1.10.238.10">
    <property type="entry name" value="EF-hand"/>
    <property type="match status" value="1"/>
</dbReference>
<dbReference type="SUPFAM" id="SSF47473">
    <property type="entry name" value="EF-hand"/>
    <property type="match status" value="1"/>
</dbReference>
<feature type="coiled-coil region" evidence="2">
    <location>
        <begin position="605"/>
        <end position="639"/>
    </location>
</feature>
<feature type="region of interest" description="Disordered" evidence="3">
    <location>
        <begin position="1"/>
        <end position="25"/>
    </location>
</feature>
<keyword evidence="1" id="KW-0106">Calcium</keyword>
<evidence type="ECO:0000259" key="5">
    <source>
        <dbReference type="PROSITE" id="PS50222"/>
    </source>
</evidence>
<evidence type="ECO:0000256" key="3">
    <source>
        <dbReference type="SAM" id="MobiDB-lite"/>
    </source>
</evidence>
<sequence>MTEAVRQSASVSTQVHPQWRDTSGTSLHIDASPSALRHGSLGVAVPSLFAPAAKNAADPSRLLKEQNVTVPTPRTSDRKIDYEVMSENKPKEDIDDDRKAVMPTNNVNVFFSGSDASLTSKTTVAEINWRNLLDSEEETSEDYDEAEEDSDGDDNGDKAGASDTETRNLLEDGADDEDDELDSDGANTINAAHSNASSQIAQMRAEKNVKMNEQRSVGVDDDSIFEMSEQQRDYYSKCFAYLIKATQGVVDMKGAVHGANEKVVDFFKKSNLGTETLSKIWALSDVNEDGFLDLAEFSAAMHLIVLNLKGGIAVPEHLPKSLCPPLTPPRNANPPSDESWRVQSLSSANKTPNNWRQFDFDESTGALSQPYHQQQQHSLSDDHLHLHNAKSEMPEHLSDFSDVPPLLVDGRPTALKATQPLICTTQVSAGQSLEAAFGNETLRLTLSPPAPKGPPPKPPPRPSNKGHARSASLDLNTLGSSAGIYAGIATAERGGTLPIHASLRFHPSPPTISESVRVPPPPALPQGGVVTPPVSARPQLAAPPPPRRTTSVDAQTQTDEVRCGQEASTSLAQLELIQFNVDMEKRIEELLTAENLAMAGIADAHVNWKERCAQLQKLNAELELEKSKLLQIRLQLESKLIDTTTTPSSMKPTAL</sequence>
<feature type="region of interest" description="Disordered" evidence="3">
    <location>
        <begin position="132"/>
        <end position="201"/>
    </location>
</feature>
<evidence type="ECO:0000256" key="2">
    <source>
        <dbReference type="SAM" id="Coils"/>
    </source>
</evidence>
<dbReference type="PROSITE" id="PS50222">
    <property type="entry name" value="EF_HAND_2"/>
    <property type="match status" value="1"/>
</dbReference>
<name>A0A914ZXL1_PARUN</name>
<dbReference type="AlphaFoldDB" id="A0A914ZXL1"/>
<organism evidence="6 7">
    <name type="scientific">Parascaris univalens</name>
    <name type="common">Nematode worm</name>
    <dbReference type="NCBI Taxonomy" id="6257"/>
    <lineage>
        <taxon>Eukaryota</taxon>
        <taxon>Metazoa</taxon>
        <taxon>Ecdysozoa</taxon>
        <taxon>Nematoda</taxon>
        <taxon>Chromadorea</taxon>
        <taxon>Rhabditida</taxon>
        <taxon>Spirurina</taxon>
        <taxon>Ascaridomorpha</taxon>
        <taxon>Ascaridoidea</taxon>
        <taxon>Ascarididae</taxon>
        <taxon>Parascaris</taxon>
    </lineage>
</organism>
<dbReference type="InterPro" id="IPR018247">
    <property type="entry name" value="EF_Hand_1_Ca_BS"/>
</dbReference>
<feature type="region of interest" description="Disordered" evidence="3">
    <location>
        <begin position="444"/>
        <end position="470"/>
    </location>
</feature>
<dbReference type="InterPro" id="IPR002048">
    <property type="entry name" value="EF_hand_dom"/>
</dbReference>
<feature type="region of interest" description="Disordered" evidence="3">
    <location>
        <begin position="322"/>
        <end position="358"/>
    </location>
</feature>
<dbReference type="GO" id="GO:0005886">
    <property type="term" value="C:plasma membrane"/>
    <property type="evidence" value="ECO:0007669"/>
    <property type="project" value="TreeGrafter"/>
</dbReference>
<dbReference type="Pfam" id="PF12763">
    <property type="entry name" value="EH"/>
    <property type="match status" value="1"/>
</dbReference>
<dbReference type="PROSITE" id="PS00018">
    <property type="entry name" value="EF_HAND_1"/>
    <property type="match status" value="1"/>
</dbReference>
<dbReference type="CDD" id="cd00052">
    <property type="entry name" value="EH"/>
    <property type="match status" value="1"/>
</dbReference>
<feature type="domain" description="EH" evidence="4">
    <location>
        <begin position="231"/>
        <end position="329"/>
    </location>
</feature>
<dbReference type="PROSITE" id="PS50031">
    <property type="entry name" value="EH"/>
    <property type="match status" value="1"/>
</dbReference>
<dbReference type="Proteomes" id="UP000887569">
    <property type="component" value="Unplaced"/>
</dbReference>
<dbReference type="PANTHER" id="PTHR11216">
    <property type="entry name" value="EH DOMAIN"/>
    <property type="match status" value="1"/>
</dbReference>
<feature type="domain" description="EF-hand" evidence="5">
    <location>
        <begin position="272"/>
        <end position="307"/>
    </location>
</feature>
<evidence type="ECO:0000313" key="6">
    <source>
        <dbReference type="Proteomes" id="UP000887569"/>
    </source>
</evidence>
<feature type="compositionally biased region" description="Polar residues" evidence="3">
    <location>
        <begin position="341"/>
        <end position="356"/>
    </location>
</feature>
<dbReference type="InterPro" id="IPR000261">
    <property type="entry name" value="EH_dom"/>
</dbReference>
<dbReference type="GO" id="GO:0006897">
    <property type="term" value="P:endocytosis"/>
    <property type="evidence" value="ECO:0007669"/>
    <property type="project" value="TreeGrafter"/>
</dbReference>
<dbReference type="PANTHER" id="PTHR11216:SF174">
    <property type="entry name" value="GH06923P"/>
    <property type="match status" value="1"/>
</dbReference>
<dbReference type="GO" id="GO:0005737">
    <property type="term" value="C:cytoplasm"/>
    <property type="evidence" value="ECO:0007669"/>
    <property type="project" value="TreeGrafter"/>
</dbReference>
<feature type="compositionally biased region" description="Acidic residues" evidence="3">
    <location>
        <begin position="134"/>
        <end position="154"/>
    </location>
</feature>
<feature type="compositionally biased region" description="Acidic residues" evidence="3">
    <location>
        <begin position="172"/>
        <end position="183"/>
    </location>
</feature>
<dbReference type="SMART" id="SM00027">
    <property type="entry name" value="EH"/>
    <property type="match status" value="1"/>
</dbReference>
<accession>A0A914ZXL1</accession>
<keyword evidence="6" id="KW-1185">Reference proteome</keyword>
<dbReference type="WBParaSite" id="PgB17_g045_t02">
    <property type="protein sequence ID" value="PgB17_g045_t02"/>
    <property type="gene ID" value="PgB17_g045"/>
</dbReference>
<evidence type="ECO:0000259" key="4">
    <source>
        <dbReference type="PROSITE" id="PS50031"/>
    </source>
</evidence>
<evidence type="ECO:0000313" key="7">
    <source>
        <dbReference type="WBParaSite" id="PgB17_g045_t02"/>
    </source>
</evidence>
<protein>
    <submittedName>
        <fullName evidence="7">Uncharacterized protein</fullName>
    </submittedName>
</protein>
<dbReference type="GO" id="GO:0005509">
    <property type="term" value="F:calcium ion binding"/>
    <property type="evidence" value="ECO:0007669"/>
    <property type="project" value="InterPro"/>
</dbReference>
<reference evidence="7" key="1">
    <citation type="submission" date="2022-11" db="UniProtKB">
        <authorList>
            <consortium name="WormBaseParasite"/>
        </authorList>
    </citation>
    <scope>IDENTIFICATION</scope>
</reference>
<feature type="region of interest" description="Disordered" evidence="3">
    <location>
        <begin position="500"/>
        <end position="528"/>
    </location>
</feature>